<dbReference type="SUPFAM" id="SSF52540">
    <property type="entry name" value="P-loop containing nucleoside triphosphate hydrolases"/>
    <property type="match status" value="1"/>
</dbReference>
<organism evidence="1 2">
    <name type="scientific">Mucilaginibacter roseus</name>
    <dbReference type="NCBI Taxonomy" id="1528868"/>
    <lineage>
        <taxon>Bacteria</taxon>
        <taxon>Pseudomonadati</taxon>
        <taxon>Bacteroidota</taxon>
        <taxon>Sphingobacteriia</taxon>
        <taxon>Sphingobacteriales</taxon>
        <taxon>Sphingobacteriaceae</taxon>
        <taxon>Mucilaginibacter</taxon>
    </lineage>
</organism>
<evidence type="ECO:0000313" key="2">
    <source>
        <dbReference type="Proteomes" id="UP001199919"/>
    </source>
</evidence>
<evidence type="ECO:0000313" key="1">
    <source>
        <dbReference type="EMBL" id="MCD8740770.1"/>
    </source>
</evidence>
<dbReference type="Gene3D" id="3.40.50.300">
    <property type="entry name" value="P-loop containing nucleotide triphosphate hydrolases"/>
    <property type="match status" value="2"/>
</dbReference>
<dbReference type="InterPro" id="IPR050534">
    <property type="entry name" value="Coronavir_polyprotein_1ab"/>
</dbReference>
<sequence length="575" mass="64845">MITVNDQVKFFDWQLNELALSWESYMNSRMTVLFTRLRAFAGELSAVDRTRGNVIFKFSKGKAPRLGTPYSLYLYKTENGTERLGSWDIKFKEFRTSSFCHYRENSEPVPVYHLDKDDDGFHYLGCANIDIEVFDKFELDLSAGKRTKIILGEKEPPYQFLLNLKAYVSAIGQDIQLSDYSNENYEQVPFNGGKIDLIQSELNLKNLVIIQGPPGTGKSTLTADLVAREVKKGKSVCITALSNKALTEIAGKAGIADQSTNFRVYKTSLTKNELQAHPFLQDAGEIMAVPKAVLLTTYYKLSAAAANGHKLFDILVIEEASQAFLPVLFSFTNLAEKTLIIGDPMQLPPIVLNESSMTTIHPEMVRYVNGLDTLMRNSANKAFLLTESFRLSPFNANMTGFFYDGLLTGHQNAPSELVLNERFQKYFNVAAPHQLALADDLSDRNDLEIIASFLKDLLTEIKTRNPTFSIALLTPFKRDVLYFQQEIVLSLGNNNNGLIIETIDKVQGLTVDITILVLNIDGNPSFVFNRNRFNVATSRARLYNLTITDRKVYCLKDSISQDVDRFIRELPMVRI</sequence>
<comment type="caution">
    <text evidence="1">The sequence shown here is derived from an EMBL/GenBank/DDBJ whole genome shotgun (WGS) entry which is preliminary data.</text>
</comment>
<protein>
    <submittedName>
        <fullName evidence="1">AAA family ATPase</fullName>
    </submittedName>
</protein>
<proteinExistence type="predicted"/>
<dbReference type="Proteomes" id="UP001199919">
    <property type="component" value="Unassembled WGS sequence"/>
</dbReference>
<dbReference type="InterPro" id="IPR027417">
    <property type="entry name" value="P-loop_NTPase"/>
</dbReference>
<reference evidence="1 2" key="1">
    <citation type="submission" date="2021-12" db="EMBL/GenBank/DDBJ databases">
        <title>Mucilaginibacter roseus genome.</title>
        <authorList>
            <person name="Ferreira J.R."/>
            <person name="Newman J.D."/>
        </authorList>
    </citation>
    <scope>NUCLEOTIDE SEQUENCE [LARGE SCALE GENOMIC DNA]</scope>
    <source>
        <strain evidence="1 2">LMG 28454</strain>
    </source>
</reference>
<name>A0ABS8U0X7_9SPHI</name>
<dbReference type="RefSeq" id="WP_232177172.1">
    <property type="nucleotide sequence ID" value="NZ_JAJPWV010000003.1"/>
</dbReference>
<accession>A0ABS8U0X7</accession>
<dbReference type="Pfam" id="PF13604">
    <property type="entry name" value="AAA_30"/>
    <property type="match status" value="1"/>
</dbReference>
<dbReference type="PANTHER" id="PTHR43788:SF8">
    <property type="entry name" value="DNA-BINDING PROTEIN SMUBP-2"/>
    <property type="match status" value="1"/>
</dbReference>
<gene>
    <name evidence="1" type="ORF">LT679_09180</name>
</gene>
<dbReference type="PANTHER" id="PTHR43788">
    <property type="entry name" value="DNA2/NAM7 HELICASE FAMILY MEMBER"/>
    <property type="match status" value="1"/>
</dbReference>
<dbReference type="EMBL" id="JAJPWV010000003">
    <property type="protein sequence ID" value="MCD8740770.1"/>
    <property type="molecule type" value="Genomic_DNA"/>
</dbReference>
<keyword evidence="2" id="KW-1185">Reference proteome</keyword>